<sequence>MAVITWISVWHDEHLRCFHEMTKRILWMDNLWMKLQFHLAKPDKLLGMYKNEFVMESDIESQLTEGDLVEFWKGQQPVSITHGNLSATDYKKPPGLHRSDEIIPTSQVPG</sequence>
<evidence type="ECO:0000313" key="2">
    <source>
        <dbReference type="Proteomes" id="UP000827872"/>
    </source>
</evidence>
<organism evidence="1 2">
    <name type="scientific">Sphaerodactylus townsendi</name>
    <dbReference type="NCBI Taxonomy" id="933632"/>
    <lineage>
        <taxon>Eukaryota</taxon>
        <taxon>Metazoa</taxon>
        <taxon>Chordata</taxon>
        <taxon>Craniata</taxon>
        <taxon>Vertebrata</taxon>
        <taxon>Euteleostomi</taxon>
        <taxon>Lepidosauria</taxon>
        <taxon>Squamata</taxon>
        <taxon>Bifurcata</taxon>
        <taxon>Gekkota</taxon>
        <taxon>Sphaerodactylidae</taxon>
        <taxon>Sphaerodactylus</taxon>
    </lineage>
</organism>
<protein>
    <submittedName>
        <fullName evidence="1">Uncharacterized protein</fullName>
    </submittedName>
</protein>
<reference evidence="1" key="1">
    <citation type="submission" date="2021-08" db="EMBL/GenBank/DDBJ databases">
        <title>The first chromosome-level gecko genome reveals the dynamic sex chromosomes of Neotropical dwarf geckos (Sphaerodactylidae: Sphaerodactylus).</title>
        <authorList>
            <person name="Pinto B.J."/>
            <person name="Keating S.E."/>
            <person name="Gamble T."/>
        </authorList>
    </citation>
    <scope>NUCLEOTIDE SEQUENCE</scope>
    <source>
        <strain evidence="1">TG3544</strain>
    </source>
</reference>
<dbReference type="EMBL" id="CM037617">
    <property type="protein sequence ID" value="KAH8004274.1"/>
    <property type="molecule type" value="Genomic_DNA"/>
</dbReference>
<comment type="caution">
    <text evidence="1">The sequence shown here is derived from an EMBL/GenBank/DDBJ whole genome shotgun (WGS) entry which is preliminary data.</text>
</comment>
<gene>
    <name evidence="1" type="ORF">K3G42_006795</name>
</gene>
<accession>A0ACB8FG23</accession>
<name>A0ACB8FG23_9SAUR</name>
<keyword evidence="2" id="KW-1185">Reference proteome</keyword>
<proteinExistence type="predicted"/>
<evidence type="ECO:0000313" key="1">
    <source>
        <dbReference type="EMBL" id="KAH8004274.1"/>
    </source>
</evidence>
<dbReference type="Proteomes" id="UP000827872">
    <property type="component" value="Linkage Group LG04"/>
</dbReference>